<protein>
    <submittedName>
        <fullName evidence="2">Uncharacterized protein</fullName>
    </submittedName>
</protein>
<gene>
    <name evidence="2" type="ORF">AVDCRST_MAG64-3271</name>
</gene>
<evidence type="ECO:0000256" key="1">
    <source>
        <dbReference type="SAM" id="MobiDB-lite"/>
    </source>
</evidence>
<feature type="non-terminal residue" evidence="2">
    <location>
        <position position="1"/>
    </location>
</feature>
<organism evidence="2">
    <name type="scientific">uncultured Phycisphaerae bacterium</name>
    <dbReference type="NCBI Taxonomy" id="904963"/>
    <lineage>
        <taxon>Bacteria</taxon>
        <taxon>Pseudomonadati</taxon>
        <taxon>Planctomycetota</taxon>
        <taxon>Phycisphaerae</taxon>
        <taxon>environmental samples</taxon>
    </lineage>
</organism>
<feature type="non-terminal residue" evidence="2">
    <location>
        <position position="29"/>
    </location>
</feature>
<dbReference type="EMBL" id="CADCUQ010000756">
    <property type="protein sequence ID" value="CAA9427834.1"/>
    <property type="molecule type" value="Genomic_DNA"/>
</dbReference>
<reference evidence="2" key="1">
    <citation type="submission" date="2020-02" db="EMBL/GenBank/DDBJ databases">
        <authorList>
            <person name="Meier V. D."/>
        </authorList>
    </citation>
    <scope>NUCLEOTIDE SEQUENCE</scope>
    <source>
        <strain evidence="2">AVDCRST_MAG64</strain>
    </source>
</reference>
<evidence type="ECO:0000313" key="2">
    <source>
        <dbReference type="EMBL" id="CAA9427834.1"/>
    </source>
</evidence>
<proteinExistence type="predicted"/>
<feature type="region of interest" description="Disordered" evidence="1">
    <location>
        <begin position="1"/>
        <end position="29"/>
    </location>
</feature>
<dbReference type="AlphaFoldDB" id="A0A6J4PY09"/>
<name>A0A6J4PY09_9BACT</name>
<sequence length="29" mass="3378">VGVHRRRRRAGEQVPQPRSPCRVRDPRGV</sequence>
<accession>A0A6J4PY09</accession>